<organism evidence="4 5">
    <name type="scientific">Oceanobacillus kapialis</name>
    <dbReference type="NCBI Taxonomy" id="481353"/>
    <lineage>
        <taxon>Bacteria</taxon>
        <taxon>Bacillati</taxon>
        <taxon>Bacillota</taxon>
        <taxon>Bacilli</taxon>
        <taxon>Bacillales</taxon>
        <taxon>Bacillaceae</taxon>
        <taxon>Oceanobacillus</taxon>
    </lineage>
</organism>
<feature type="domain" description="VOC" evidence="3">
    <location>
        <begin position="17"/>
        <end position="145"/>
    </location>
</feature>
<evidence type="ECO:0000313" key="5">
    <source>
        <dbReference type="Proteomes" id="UP001597451"/>
    </source>
</evidence>
<dbReference type="InterPro" id="IPR017515">
    <property type="entry name" value="MeMalonyl-CoA_epimerase"/>
</dbReference>
<dbReference type="InterPro" id="IPR029068">
    <property type="entry name" value="Glyas_Bleomycin-R_OHBP_Dase"/>
</dbReference>
<keyword evidence="2" id="KW-0479">Metal-binding</keyword>
<keyword evidence="5" id="KW-1185">Reference proteome</keyword>
<dbReference type="InterPro" id="IPR051785">
    <property type="entry name" value="MMCE/EMCE_epimerase"/>
</dbReference>
<dbReference type="Gene3D" id="3.10.180.10">
    <property type="entry name" value="2,3-Dihydroxybiphenyl 1,2-Dioxygenase, domain 1"/>
    <property type="match status" value="1"/>
</dbReference>
<evidence type="ECO:0000256" key="2">
    <source>
        <dbReference type="ARBA" id="ARBA00022723"/>
    </source>
</evidence>
<dbReference type="Pfam" id="PF13669">
    <property type="entry name" value="Glyoxalase_4"/>
    <property type="match status" value="1"/>
</dbReference>
<sequence>MDHLQSLKESMTRNAPKLAHIGIAVRNIESVLPFYVEVLGLQLTKTEKVATEGVKAAILQADNTQIELLEPLSATSPIHCYIEKYGEGLHHIAFETDDIAKKVKDIHSLGVPLVSSNLRKGVQESKIAFIHPKASSGSLIEYCEYVGRKSNE</sequence>
<protein>
    <submittedName>
        <fullName evidence="4">Methylmalonyl-CoA epimerase</fullName>
        <ecNumber evidence="4">5.1.99.1</ecNumber>
    </submittedName>
</protein>
<reference evidence="5" key="1">
    <citation type="journal article" date="2019" name="Int. J. Syst. Evol. Microbiol.">
        <title>The Global Catalogue of Microorganisms (GCM) 10K type strain sequencing project: providing services to taxonomists for standard genome sequencing and annotation.</title>
        <authorList>
            <consortium name="The Broad Institute Genomics Platform"/>
            <consortium name="The Broad Institute Genome Sequencing Center for Infectious Disease"/>
            <person name="Wu L."/>
            <person name="Ma J."/>
        </authorList>
    </citation>
    <scope>NUCLEOTIDE SEQUENCE [LARGE SCALE GENOMIC DNA]</scope>
    <source>
        <strain evidence="5">TISTR 1858</strain>
    </source>
</reference>
<accession>A0ABW5Q681</accession>
<dbReference type="InterPro" id="IPR037523">
    <property type="entry name" value="VOC_core"/>
</dbReference>
<dbReference type="SUPFAM" id="SSF54593">
    <property type="entry name" value="Glyoxalase/Bleomycin resistance protein/Dihydroxybiphenyl dioxygenase"/>
    <property type="match status" value="1"/>
</dbReference>
<dbReference type="NCBIfam" id="TIGR03081">
    <property type="entry name" value="metmalonyl_epim"/>
    <property type="match status" value="1"/>
</dbReference>
<evidence type="ECO:0000313" key="4">
    <source>
        <dbReference type="EMBL" id="MFD2630767.1"/>
    </source>
</evidence>
<gene>
    <name evidence="4" type="primary">mce</name>
    <name evidence="4" type="ORF">ACFSUN_18515</name>
</gene>
<comment type="similarity">
    <text evidence="1">Belongs to the methylmalonyl-CoA epimerase family.</text>
</comment>
<dbReference type="Proteomes" id="UP001597451">
    <property type="component" value="Unassembled WGS sequence"/>
</dbReference>
<dbReference type="RefSeq" id="WP_379564324.1">
    <property type="nucleotide sequence ID" value="NZ_JBHUMX010000045.1"/>
</dbReference>
<dbReference type="CDD" id="cd07249">
    <property type="entry name" value="MMCE"/>
    <property type="match status" value="1"/>
</dbReference>
<name>A0ABW5Q681_9BACI</name>
<dbReference type="EMBL" id="JBHUMX010000045">
    <property type="protein sequence ID" value="MFD2630767.1"/>
    <property type="molecule type" value="Genomic_DNA"/>
</dbReference>
<dbReference type="PANTHER" id="PTHR43048">
    <property type="entry name" value="METHYLMALONYL-COA EPIMERASE"/>
    <property type="match status" value="1"/>
</dbReference>
<dbReference type="PANTHER" id="PTHR43048:SF3">
    <property type="entry name" value="METHYLMALONYL-COA EPIMERASE, MITOCHONDRIAL"/>
    <property type="match status" value="1"/>
</dbReference>
<proteinExistence type="inferred from homology"/>
<comment type="caution">
    <text evidence="4">The sequence shown here is derived from an EMBL/GenBank/DDBJ whole genome shotgun (WGS) entry which is preliminary data.</text>
</comment>
<evidence type="ECO:0000256" key="1">
    <source>
        <dbReference type="ARBA" id="ARBA00009308"/>
    </source>
</evidence>
<keyword evidence="4" id="KW-0413">Isomerase</keyword>
<dbReference type="EC" id="5.1.99.1" evidence="4"/>
<dbReference type="GO" id="GO:0004493">
    <property type="term" value="F:methylmalonyl-CoA epimerase activity"/>
    <property type="evidence" value="ECO:0007669"/>
    <property type="project" value="UniProtKB-EC"/>
</dbReference>
<evidence type="ECO:0000259" key="3">
    <source>
        <dbReference type="PROSITE" id="PS51819"/>
    </source>
</evidence>
<dbReference type="PROSITE" id="PS51819">
    <property type="entry name" value="VOC"/>
    <property type="match status" value="1"/>
</dbReference>